<dbReference type="AlphaFoldDB" id="A0A0A9F8X0"/>
<evidence type="ECO:0000313" key="1">
    <source>
        <dbReference type="EMBL" id="JAE07634.1"/>
    </source>
</evidence>
<reference evidence="1" key="1">
    <citation type="submission" date="2014-09" db="EMBL/GenBank/DDBJ databases">
        <authorList>
            <person name="Magalhaes I.L.F."/>
            <person name="Oliveira U."/>
            <person name="Santos F.R."/>
            <person name="Vidigal T.H.D.A."/>
            <person name="Brescovit A.D."/>
            <person name="Santos A.J."/>
        </authorList>
    </citation>
    <scope>NUCLEOTIDE SEQUENCE</scope>
    <source>
        <tissue evidence="1">Shoot tissue taken approximately 20 cm above the soil surface</tissue>
    </source>
</reference>
<proteinExistence type="predicted"/>
<reference evidence="1" key="2">
    <citation type="journal article" date="2015" name="Data Brief">
        <title>Shoot transcriptome of the giant reed, Arundo donax.</title>
        <authorList>
            <person name="Barrero R.A."/>
            <person name="Guerrero F.D."/>
            <person name="Moolhuijzen P."/>
            <person name="Goolsby J.A."/>
            <person name="Tidwell J."/>
            <person name="Bellgard S.E."/>
            <person name="Bellgard M.I."/>
        </authorList>
    </citation>
    <scope>NUCLEOTIDE SEQUENCE</scope>
    <source>
        <tissue evidence="1">Shoot tissue taken approximately 20 cm above the soil surface</tissue>
    </source>
</reference>
<dbReference type="EMBL" id="GBRH01190262">
    <property type="protein sequence ID" value="JAE07634.1"/>
    <property type="molecule type" value="Transcribed_RNA"/>
</dbReference>
<protein>
    <submittedName>
        <fullName evidence="1">Uncharacterized protein</fullName>
    </submittedName>
</protein>
<name>A0A0A9F8X0_ARUDO</name>
<sequence length="106" mass="12023">MSALLLFPLDITTTDGAILHLHESLPFLVQKKLWSLMLSKTEMMYTTSLSRILESTRDHSRITGARRREGWLELHLGFKIIFITKILQPLKQICSSTSSLLVALGL</sequence>
<organism evidence="1">
    <name type="scientific">Arundo donax</name>
    <name type="common">Giant reed</name>
    <name type="synonym">Donax arundinaceus</name>
    <dbReference type="NCBI Taxonomy" id="35708"/>
    <lineage>
        <taxon>Eukaryota</taxon>
        <taxon>Viridiplantae</taxon>
        <taxon>Streptophyta</taxon>
        <taxon>Embryophyta</taxon>
        <taxon>Tracheophyta</taxon>
        <taxon>Spermatophyta</taxon>
        <taxon>Magnoliopsida</taxon>
        <taxon>Liliopsida</taxon>
        <taxon>Poales</taxon>
        <taxon>Poaceae</taxon>
        <taxon>PACMAD clade</taxon>
        <taxon>Arundinoideae</taxon>
        <taxon>Arundineae</taxon>
        <taxon>Arundo</taxon>
    </lineage>
</organism>
<accession>A0A0A9F8X0</accession>